<comment type="function">
    <text evidence="5">Key component of the ribosome quality control system (RQC), a ribosome-associated complex that mediates the extraction of incompletely synthesized nascent chains from stalled ribosomes and their subsequent degradation. RqcH recruits Ala-charged tRNA, and with RqcP directs the elongation of stalled nascent chains on 50S ribosomal subunits, leading to non-templated C-terminal alanine extensions (Ala tail). The Ala tail promotes nascent chain degradation. RqcP is associated with the translocation-like movement of the peptidyl-tRNA from the A-site into the P-site.</text>
</comment>
<evidence type="ECO:0000256" key="5">
    <source>
        <dbReference type="HAMAP-Rule" id="MF_00871"/>
    </source>
</evidence>
<dbReference type="InterPro" id="IPR036986">
    <property type="entry name" value="S4_RNA-bd_sf"/>
</dbReference>
<comment type="caution">
    <text evidence="7">The sequence shown here is derived from an EMBL/GenBank/DDBJ whole genome shotgun (WGS) entry which is preliminary data.</text>
</comment>
<organism evidence="7 8">
    <name type="scientific">Maccoyibacter intestinihominis</name>
    <dbReference type="NCBI Taxonomy" id="3133499"/>
    <lineage>
        <taxon>Bacteria</taxon>
        <taxon>Bacillati</taxon>
        <taxon>Bacillota</taxon>
        <taxon>Clostridia</taxon>
        <taxon>Lachnospirales</taxon>
        <taxon>Lachnospiraceae</taxon>
        <taxon>Maccoyibacter</taxon>
    </lineage>
</organism>
<dbReference type="SUPFAM" id="SSF55174">
    <property type="entry name" value="Alpha-L RNA-binding motif"/>
    <property type="match status" value="1"/>
</dbReference>
<dbReference type="InterPro" id="IPR025490">
    <property type="entry name" value="RqcP"/>
</dbReference>
<keyword evidence="1 5" id="KW-0820">tRNA-binding</keyword>
<proteinExistence type="inferred from homology"/>
<evidence type="ECO:0000256" key="4">
    <source>
        <dbReference type="ARBA" id="ARBA00022917"/>
    </source>
</evidence>
<comment type="subunit">
    <text evidence="5">Associates with stalled 50S ribosomal subunits. Binds to RqcH, 23S rRNA and the P-site tRNA. Does not require RqcH for association with 50S subunits.</text>
</comment>
<keyword evidence="4 5" id="KW-0648">Protein biosynthesis</keyword>
<evidence type="ECO:0000259" key="6">
    <source>
        <dbReference type="SMART" id="SM00363"/>
    </source>
</evidence>
<dbReference type="PIRSF" id="PIRSF038881">
    <property type="entry name" value="RNAbp_HP1423"/>
    <property type="match status" value="1"/>
</dbReference>
<dbReference type="Proteomes" id="UP001454489">
    <property type="component" value="Unassembled WGS sequence"/>
</dbReference>
<dbReference type="SMART" id="SM00363">
    <property type="entry name" value="S4"/>
    <property type="match status" value="1"/>
</dbReference>
<accession>A0ABV1HF19</accession>
<gene>
    <name evidence="5" type="primary">rqcP</name>
    <name evidence="7" type="ORF">WMO43_10550</name>
</gene>
<evidence type="ECO:0000313" key="8">
    <source>
        <dbReference type="Proteomes" id="UP001454489"/>
    </source>
</evidence>
<protein>
    <recommendedName>
        <fullName evidence="5">RQC P-site tRNA stabilizing factor</fullName>
        <shortName evidence="5">RqcP</shortName>
    </recommendedName>
    <alternativeName>
        <fullName evidence="5">Ribosome-associated protein quality control protein P</fullName>
    </alternativeName>
</protein>
<dbReference type="PROSITE" id="PS50889">
    <property type="entry name" value="S4"/>
    <property type="match status" value="1"/>
</dbReference>
<reference evidence="7 8" key="1">
    <citation type="submission" date="2024-03" db="EMBL/GenBank/DDBJ databases">
        <title>Human intestinal bacterial collection.</title>
        <authorList>
            <person name="Pauvert C."/>
            <person name="Hitch T.C.A."/>
            <person name="Clavel T."/>
        </authorList>
    </citation>
    <scope>NUCLEOTIDE SEQUENCE [LARGE SCALE GENOMIC DNA]</scope>
    <source>
        <strain evidence="7 8">CLA-AA-H185</strain>
    </source>
</reference>
<evidence type="ECO:0000256" key="1">
    <source>
        <dbReference type="ARBA" id="ARBA00022555"/>
    </source>
</evidence>
<feature type="domain" description="RNA-binding S4" evidence="6">
    <location>
        <begin position="1"/>
        <end position="62"/>
    </location>
</feature>
<evidence type="ECO:0000256" key="3">
    <source>
        <dbReference type="ARBA" id="ARBA00022884"/>
    </source>
</evidence>
<name>A0ABV1HF19_9FIRM</name>
<keyword evidence="2 5" id="KW-0699">rRNA-binding</keyword>
<dbReference type="RefSeq" id="WP_178051139.1">
    <property type="nucleotide sequence ID" value="NZ_JBBMEX010000010.1"/>
</dbReference>
<dbReference type="Pfam" id="PF01479">
    <property type="entry name" value="S4"/>
    <property type="match status" value="1"/>
</dbReference>
<evidence type="ECO:0000313" key="7">
    <source>
        <dbReference type="EMBL" id="MEQ2558300.1"/>
    </source>
</evidence>
<dbReference type="HAMAP" id="MF_00871">
    <property type="entry name" value="RqcP"/>
    <property type="match status" value="1"/>
</dbReference>
<dbReference type="Gene3D" id="3.10.290.10">
    <property type="entry name" value="RNA-binding S4 domain"/>
    <property type="match status" value="1"/>
</dbReference>
<keyword evidence="3 5" id="KW-0694">RNA-binding</keyword>
<dbReference type="InterPro" id="IPR002942">
    <property type="entry name" value="S4_RNA-bd"/>
</dbReference>
<comment type="similarity">
    <text evidence="5">Belongs to the RqcP family.</text>
</comment>
<dbReference type="EMBL" id="JBBMEX010000010">
    <property type="protein sequence ID" value="MEQ2558300.1"/>
    <property type="molecule type" value="Genomic_DNA"/>
</dbReference>
<keyword evidence="8" id="KW-1185">Reference proteome</keyword>
<sequence length="79" mass="8840">MRLDKFLKVSRLIKRRTVANEACDAGRVSVNGKTAKASVNVKPGDIIEIQFGQKNVKVEVVSLAESTKKEDAKDMFRYL</sequence>
<dbReference type="CDD" id="cd00165">
    <property type="entry name" value="S4"/>
    <property type="match status" value="1"/>
</dbReference>
<evidence type="ECO:0000256" key="2">
    <source>
        <dbReference type="ARBA" id="ARBA00022730"/>
    </source>
</evidence>